<dbReference type="EMBL" id="CP003630">
    <property type="protein sequence ID" value="AFZ20074.1"/>
    <property type="molecule type" value="Genomic_DNA"/>
</dbReference>
<feature type="domain" description="DUF4351" evidence="1">
    <location>
        <begin position="222"/>
        <end position="280"/>
    </location>
</feature>
<reference evidence="2 3" key="1">
    <citation type="submission" date="2012-06" db="EMBL/GenBank/DDBJ databases">
        <title>Finished chromosome of genome of Microcoleus sp. PCC 7113.</title>
        <authorList>
            <consortium name="US DOE Joint Genome Institute"/>
            <person name="Gugger M."/>
            <person name="Coursin T."/>
            <person name="Rippka R."/>
            <person name="Tandeau De Marsac N."/>
            <person name="Huntemann M."/>
            <person name="Wei C.-L."/>
            <person name="Han J."/>
            <person name="Detter J.C."/>
            <person name="Han C."/>
            <person name="Tapia R."/>
            <person name="Chen A."/>
            <person name="Kyrpides N."/>
            <person name="Mavromatis K."/>
            <person name="Markowitz V."/>
            <person name="Szeto E."/>
            <person name="Ivanova N."/>
            <person name="Pagani I."/>
            <person name="Pati A."/>
            <person name="Goodwin L."/>
            <person name="Nordberg H.P."/>
            <person name="Cantor M.N."/>
            <person name="Hua S.X."/>
            <person name="Woyke T."/>
            <person name="Kerfeld C.A."/>
        </authorList>
    </citation>
    <scope>NUCLEOTIDE SEQUENCE [LARGE SCALE GENOMIC DNA]</scope>
    <source>
        <strain evidence="2 3">PCC 7113</strain>
    </source>
</reference>
<evidence type="ECO:0000313" key="2">
    <source>
        <dbReference type="EMBL" id="AFZ20074.1"/>
    </source>
</evidence>
<dbReference type="PANTHER" id="PTHR34613">
    <property type="entry name" value="SLL0800 PROTEIN"/>
    <property type="match status" value="1"/>
</dbReference>
<keyword evidence="3" id="KW-1185">Reference proteome</keyword>
<dbReference type="PATRIC" id="fig|1173027.3.peg.4839"/>
<dbReference type="HOGENOM" id="CLU_069065_3_0_3"/>
<feature type="domain" description="DUF4351" evidence="1">
    <location>
        <begin position="282"/>
        <end position="340"/>
    </location>
</feature>
<dbReference type="Pfam" id="PF14261">
    <property type="entry name" value="DUF4351"/>
    <property type="match status" value="2"/>
</dbReference>
<dbReference type="eggNOG" id="COG5464">
    <property type="taxonomic scope" value="Bacteria"/>
</dbReference>
<proteinExistence type="predicted"/>
<name>K9WJZ7_9CYAN</name>
<evidence type="ECO:0000259" key="1">
    <source>
        <dbReference type="Pfam" id="PF14261"/>
    </source>
</evidence>
<evidence type="ECO:0000313" key="3">
    <source>
        <dbReference type="Proteomes" id="UP000010471"/>
    </source>
</evidence>
<organism evidence="2 3">
    <name type="scientific">Allocoleopsis franciscana PCC 7113</name>
    <dbReference type="NCBI Taxonomy" id="1173027"/>
    <lineage>
        <taxon>Bacteria</taxon>
        <taxon>Bacillati</taxon>
        <taxon>Cyanobacteriota</taxon>
        <taxon>Cyanophyceae</taxon>
        <taxon>Coleofasciculales</taxon>
        <taxon>Coleofasciculaceae</taxon>
        <taxon>Allocoleopsis</taxon>
        <taxon>Allocoleopsis franciscana</taxon>
    </lineage>
</organism>
<gene>
    <name evidence="2" type="ORF">Mic7113_4377</name>
</gene>
<protein>
    <recommendedName>
        <fullName evidence="1">DUF4351 domain-containing protein</fullName>
    </recommendedName>
</protein>
<dbReference type="AlphaFoldDB" id="K9WJZ7"/>
<sequence>MNYDNACKYLAEQYPAEFVSWLLSVQSQDIRVLKTELTLEPIRADAVTFLQTANQILHIEFQTLPTSNPSIPFRMLDYSVRLKRQYRRDVEQVVIFLQATNDEIVFTEEYQDRTTSHRYRVVRLWEQDSAPFLANPGLLPLATLTQTDSPQALLAQVAEQVDRISEREQRQNIAGCAEILAGLRFEKDLIRQFFREEIMRESVIYQDILQQGLQQGRQEGRREGKQEGEADLITRQLTRRLGEVDSLLIERIRELSLDCLEELGVALLDFSSVADLMAWFVQQERREGEATLILRQLTQRLGEIDSSLIEQIRRLSTEQLETLGIALLDFSEVADLVAWLEQQAVSD</sequence>
<dbReference type="OrthoDB" id="510169at2"/>
<dbReference type="InterPro" id="IPR025587">
    <property type="entry name" value="DUF4351"/>
</dbReference>
<dbReference type="KEGG" id="mic:Mic7113_4377"/>
<dbReference type="STRING" id="1173027.Mic7113_4377"/>
<accession>K9WJZ7</accession>
<dbReference type="PANTHER" id="PTHR34613:SF1">
    <property type="entry name" value="SLL6017 PROTEIN"/>
    <property type="match status" value="1"/>
</dbReference>
<dbReference type="Proteomes" id="UP000010471">
    <property type="component" value="Chromosome"/>
</dbReference>
<dbReference type="RefSeq" id="WP_015184210.1">
    <property type="nucleotide sequence ID" value="NC_019738.1"/>
</dbReference>